<dbReference type="OrthoDB" id="654919at2"/>
<evidence type="ECO:0008006" key="4">
    <source>
        <dbReference type="Google" id="ProtNLM"/>
    </source>
</evidence>
<feature type="chain" id="PRO_5011524635" description="DUF4136 domain-containing protein" evidence="1">
    <location>
        <begin position="20"/>
        <end position="437"/>
    </location>
</feature>
<sequence length="437" mass="50622">MKNAILVFFFCLSVVAGEAQTVIINQTPCSENDVQNMPALYYNHSQSKYGKTIYGSTTGFTIADEAKMLPVLNKIEQLEESSRKNFQATGCVMRVSYSRSGNDLFSGYDHKRYGYQLGLYQMVCHVQQHVVKEVSEFRSVLRVNVNPSFYNGSISVGTGSLIFNKTPGTLYWTYDFPADAKLGPDYEKDRSNKPVNVSKYFSERSVLQGRSDNYKDYHSDFLKVNNGDGYVEKWEMGSRYDQHNEKSYQCIDRHYLITRPGIPLFIPVSRKQYLQDMLEYLEVEKANFAYTLDDLLKKNAKDNSDFANQKRKSWQAHKVAYAEIYEARKAKLKELLTTQNEKWLQQPAIVSGDNKTKEANDRLKETGKFYDKESENIYALYVFNPAYWSISTGDAIKPILFEVQFKYEVSKDKQWSESLLNNFDKKFDMNALRKMIE</sequence>
<dbReference type="AlphaFoldDB" id="A0A1H4BLP1"/>
<feature type="signal peptide" evidence="1">
    <location>
        <begin position="1"/>
        <end position="19"/>
    </location>
</feature>
<proteinExistence type="predicted"/>
<accession>A0A1H4BLP1</accession>
<dbReference type="EMBL" id="FNRL01000008">
    <property type="protein sequence ID" value="SEA49051.1"/>
    <property type="molecule type" value="Genomic_DNA"/>
</dbReference>
<protein>
    <recommendedName>
        <fullName evidence="4">DUF4136 domain-containing protein</fullName>
    </recommendedName>
</protein>
<dbReference type="RefSeq" id="WP_089761434.1">
    <property type="nucleotide sequence ID" value="NZ_BKAT01000011.1"/>
</dbReference>
<dbReference type="STRING" id="408074.SAMN05660909_02150"/>
<organism evidence="2 3">
    <name type="scientific">Chitinophaga terrae</name>
    <name type="common">ex Kim and Jung 2007</name>
    <dbReference type="NCBI Taxonomy" id="408074"/>
    <lineage>
        <taxon>Bacteria</taxon>
        <taxon>Pseudomonadati</taxon>
        <taxon>Bacteroidota</taxon>
        <taxon>Chitinophagia</taxon>
        <taxon>Chitinophagales</taxon>
        <taxon>Chitinophagaceae</taxon>
        <taxon>Chitinophaga</taxon>
    </lineage>
</organism>
<evidence type="ECO:0000256" key="1">
    <source>
        <dbReference type="SAM" id="SignalP"/>
    </source>
</evidence>
<name>A0A1H4BLP1_9BACT</name>
<keyword evidence="3" id="KW-1185">Reference proteome</keyword>
<gene>
    <name evidence="2" type="ORF">SAMN05660909_02150</name>
</gene>
<evidence type="ECO:0000313" key="3">
    <source>
        <dbReference type="Proteomes" id="UP000199656"/>
    </source>
</evidence>
<evidence type="ECO:0000313" key="2">
    <source>
        <dbReference type="EMBL" id="SEA49051.1"/>
    </source>
</evidence>
<dbReference type="Proteomes" id="UP000199656">
    <property type="component" value="Unassembled WGS sequence"/>
</dbReference>
<keyword evidence="1" id="KW-0732">Signal</keyword>
<reference evidence="3" key="1">
    <citation type="submission" date="2016-10" db="EMBL/GenBank/DDBJ databases">
        <authorList>
            <person name="Varghese N."/>
            <person name="Submissions S."/>
        </authorList>
    </citation>
    <scope>NUCLEOTIDE SEQUENCE [LARGE SCALE GENOMIC DNA]</scope>
    <source>
        <strain evidence="3">DSM 23920</strain>
    </source>
</reference>